<dbReference type="PANTHER" id="PTHR43252">
    <property type="entry name" value="TRANSCRIPTIONAL REGULATOR YQJI"/>
    <property type="match status" value="1"/>
</dbReference>
<keyword evidence="2" id="KW-1185">Reference proteome</keyword>
<dbReference type="InterPro" id="IPR036390">
    <property type="entry name" value="WH_DNA-bd_sf"/>
</dbReference>
<reference evidence="1 2" key="1">
    <citation type="submission" date="2020-03" db="EMBL/GenBank/DDBJ databases">
        <title>Sphingomonas sp. nov., isolated from fish.</title>
        <authorList>
            <person name="Hyun D.-W."/>
            <person name="Bae J.-W."/>
        </authorList>
    </citation>
    <scope>NUCLEOTIDE SEQUENCE [LARGE SCALE GENOMIC DNA]</scope>
    <source>
        <strain evidence="1 2">HDW15C</strain>
    </source>
</reference>
<sequence length="210" mass="23398">MSDHIENPSVDIANRNMRETAAAASLTELEGVILGIVWSRQPCSAYVVVKRFQRSTTWGWSSSTGAIYPAIRRLITRGLLDGEPEARTGRKAIELSLTAEGLHSLRDWIDGLADEMASAGIDPIRSRANYLAALEPDAREAFICRAERITRARLRVVEQNPPDLNARDNWTLEAANVGVALALKARLQWLKELRRLMRQAGRSGVKQDPR</sequence>
<dbReference type="EMBL" id="CP049871">
    <property type="protein sequence ID" value="QIL03038.1"/>
    <property type="molecule type" value="Genomic_DNA"/>
</dbReference>
<organism evidence="1 2">
    <name type="scientific">Sphingomonas sinipercae</name>
    <dbReference type="NCBI Taxonomy" id="2714944"/>
    <lineage>
        <taxon>Bacteria</taxon>
        <taxon>Pseudomonadati</taxon>
        <taxon>Pseudomonadota</taxon>
        <taxon>Alphaproteobacteria</taxon>
        <taxon>Sphingomonadales</taxon>
        <taxon>Sphingomonadaceae</taxon>
        <taxon>Sphingomonas</taxon>
    </lineage>
</organism>
<accession>A0A6G7ZQ30</accession>
<dbReference type="Gene3D" id="1.10.10.10">
    <property type="entry name" value="Winged helix-like DNA-binding domain superfamily/Winged helix DNA-binding domain"/>
    <property type="match status" value="1"/>
</dbReference>
<dbReference type="InterPro" id="IPR036388">
    <property type="entry name" value="WH-like_DNA-bd_sf"/>
</dbReference>
<gene>
    <name evidence="1" type="ORF">G7078_09800</name>
</gene>
<dbReference type="PANTHER" id="PTHR43252:SF2">
    <property type="entry name" value="TRANSCRIPTION REGULATOR, PADR-LIKE FAMILY"/>
    <property type="match status" value="1"/>
</dbReference>
<dbReference type="KEGG" id="ssin:G7078_09800"/>
<evidence type="ECO:0000313" key="1">
    <source>
        <dbReference type="EMBL" id="QIL03038.1"/>
    </source>
</evidence>
<name>A0A6G7ZQ30_9SPHN</name>
<evidence type="ECO:0000313" key="2">
    <source>
        <dbReference type="Proteomes" id="UP000502502"/>
    </source>
</evidence>
<proteinExistence type="predicted"/>
<protein>
    <submittedName>
        <fullName evidence="1">PadR family transcriptional regulator</fullName>
    </submittedName>
</protein>
<dbReference type="RefSeq" id="WP_166095539.1">
    <property type="nucleotide sequence ID" value="NZ_CP049871.1"/>
</dbReference>
<dbReference type="SUPFAM" id="SSF46785">
    <property type="entry name" value="Winged helix' DNA-binding domain"/>
    <property type="match status" value="1"/>
</dbReference>
<dbReference type="AlphaFoldDB" id="A0A6G7ZQ30"/>
<dbReference type="Proteomes" id="UP000502502">
    <property type="component" value="Chromosome"/>
</dbReference>